<dbReference type="InterPro" id="IPR017932">
    <property type="entry name" value="GATase_2_dom"/>
</dbReference>
<dbReference type="Proteomes" id="UP000266301">
    <property type="component" value="Chromosome"/>
</dbReference>
<dbReference type="GO" id="GO:0006529">
    <property type="term" value="P:asparagine biosynthetic process"/>
    <property type="evidence" value="ECO:0007669"/>
    <property type="project" value="UniProtKB-KW"/>
</dbReference>
<dbReference type="Gene3D" id="3.40.50.620">
    <property type="entry name" value="HUPs"/>
    <property type="match status" value="1"/>
</dbReference>
<evidence type="ECO:0000256" key="1">
    <source>
        <dbReference type="ARBA" id="ARBA00005187"/>
    </source>
</evidence>
<dbReference type="KEGG" id="cfer:D4Z93_01775"/>
<feature type="domain" description="Glutamine amidotransferase type-2" evidence="5">
    <location>
        <begin position="52"/>
        <end position="148"/>
    </location>
</feature>
<accession>A0A386H115</accession>
<dbReference type="Pfam" id="PF13537">
    <property type="entry name" value="GATase_7"/>
    <property type="match status" value="1"/>
</dbReference>
<comment type="catalytic activity">
    <reaction evidence="4">
        <text>L-aspartate + L-glutamine + ATP + H2O = L-asparagine + L-glutamate + AMP + diphosphate + H(+)</text>
        <dbReference type="Rhea" id="RHEA:12228"/>
        <dbReference type="ChEBI" id="CHEBI:15377"/>
        <dbReference type="ChEBI" id="CHEBI:15378"/>
        <dbReference type="ChEBI" id="CHEBI:29985"/>
        <dbReference type="ChEBI" id="CHEBI:29991"/>
        <dbReference type="ChEBI" id="CHEBI:30616"/>
        <dbReference type="ChEBI" id="CHEBI:33019"/>
        <dbReference type="ChEBI" id="CHEBI:58048"/>
        <dbReference type="ChEBI" id="CHEBI:58359"/>
        <dbReference type="ChEBI" id="CHEBI:456215"/>
        <dbReference type="EC" id="6.3.5.4"/>
    </reaction>
</comment>
<dbReference type="RefSeq" id="WP_119970047.1">
    <property type="nucleotide sequence ID" value="NZ_CP032416.1"/>
</dbReference>
<evidence type="ECO:0000259" key="5">
    <source>
        <dbReference type="Pfam" id="PF13537"/>
    </source>
</evidence>
<keyword evidence="3" id="KW-0028">Amino-acid biosynthesis</keyword>
<protein>
    <recommendedName>
        <fullName evidence="2">asparagine synthase (glutamine-hydrolyzing)</fullName>
        <ecNumber evidence="2">6.3.5.4</ecNumber>
    </recommendedName>
</protein>
<dbReference type="EC" id="6.3.5.4" evidence="2"/>
<dbReference type="PANTHER" id="PTHR43284:SF1">
    <property type="entry name" value="ASPARAGINE SYNTHETASE"/>
    <property type="match status" value="1"/>
</dbReference>
<sequence>MPGFVTIVSNSINFNKINLNYRSLKEFKLDEITINKTYIARYTNKKFLDDKMFEETNDFFIVIEGVIFNKKDLMNSFASSSYLDLIHKLYDNYGETFFKYFKGEFSGMLYDKINGKYIIFTNETGSKPIFYYNFNSTYIFSSELKVITDILKFNNIDFNLDEIGAYFLLTYGYMLEDYTLIRQVKKLQAGNYIVLDKDKMKIHSYNTIKNQPYNSESYEKTIGKLDELFKYAVKTQYEKDDEYQYKHISSLSGGLDSRMEVMIAHELGYSNCLNLTFGQNGCLDEIVAKAISSDINNEFVFYSLDNGNYLMDIDEMLICNDGLILYSGAAHVLSALKNINFEDYGIYHTGQVGDAVLGSFINNVNINNKSKIGDGAYSYRLLDRISDVVYNIQYKYNDEEIFKFYNRAFNGAINGDWVANQFTEFSSPFLYKDFFDYALKIPREYKYEERIYIDWINKLHPNIGNYKWEKIGIRPTNSLIKVKLYNKIIRRIFFKNRIESMNPFDYWYNNNHNLKKFLYSYINKNMYLLDSYNQLKKDCISLCDYGTFFEKTQVMTLLGALRLHFN</sequence>
<evidence type="ECO:0000256" key="2">
    <source>
        <dbReference type="ARBA" id="ARBA00012737"/>
    </source>
</evidence>
<dbReference type="InterPro" id="IPR029055">
    <property type="entry name" value="Ntn_hydrolases_N"/>
</dbReference>
<dbReference type="InterPro" id="IPR014729">
    <property type="entry name" value="Rossmann-like_a/b/a_fold"/>
</dbReference>
<dbReference type="OrthoDB" id="1551487at2"/>
<keyword evidence="7" id="KW-1185">Reference proteome</keyword>
<evidence type="ECO:0000256" key="4">
    <source>
        <dbReference type="ARBA" id="ARBA00048741"/>
    </source>
</evidence>
<evidence type="ECO:0000256" key="3">
    <source>
        <dbReference type="ARBA" id="ARBA00022888"/>
    </source>
</evidence>
<keyword evidence="3" id="KW-0061">Asparagine biosynthesis</keyword>
<dbReference type="AlphaFoldDB" id="A0A386H115"/>
<dbReference type="PANTHER" id="PTHR43284">
    <property type="entry name" value="ASPARAGINE SYNTHETASE (GLUTAMINE-HYDROLYZING)"/>
    <property type="match status" value="1"/>
</dbReference>
<name>A0A386H115_9CLOT</name>
<evidence type="ECO:0000313" key="7">
    <source>
        <dbReference type="Proteomes" id="UP000266301"/>
    </source>
</evidence>
<dbReference type="SUPFAM" id="SSF52402">
    <property type="entry name" value="Adenine nucleotide alpha hydrolases-like"/>
    <property type="match status" value="1"/>
</dbReference>
<evidence type="ECO:0000313" key="6">
    <source>
        <dbReference type="EMBL" id="AYD39338.1"/>
    </source>
</evidence>
<dbReference type="Gene3D" id="3.60.20.10">
    <property type="entry name" value="Glutamine Phosphoribosylpyrophosphate, subunit 1, domain 1"/>
    <property type="match status" value="1"/>
</dbReference>
<dbReference type="SUPFAM" id="SSF56235">
    <property type="entry name" value="N-terminal nucleophile aminohydrolases (Ntn hydrolases)"/>
    <property type="match status" value="1"/>
</dbReference>
<dbReference type="InterPro" id="IPR051786">
    <property type="entry name" value="ASN_synthetase/amidase"/>
</dbReference>
<proteinExistence type="predicted"/>
<dbReference type="GO" id="GO:0004066">
    <property type="term" value="F:asparagine synthase (glutamine-hydrolyzing) activity"/>
    <property type="evidence" value="ECO:0007669"/>
    <property type="project" value="UniProtKB-EC"/>
</dbReference>
<organism evidence="6 7">
    <name type="scientific">Clostridium fermenticellae</name>
    <dbReference type="NCBI Taxonomy" id="2068654"/>
    <lineage>
        <taxon>Bacteria</taxon>
        <taxon>Bacillati</taxon>
        <taxon>Bacillota</taxon>
        <taxon>Clostridia</taxon>
        <taxon>Eubacteriales</taxon>
        <taxon>Clostridiaceae</taxon>
        <taxon>Clostridium</taxon>
    </lineage>
</organism>
<comment type="pathway">
    <text evidence="1">Amino-acid biosynthesis; L-asparagine biosynthesis; L-asparagine from L-aspartate (L-Gln route): step 1/1.</text>
</comment>
<reference evidence="6 7" key="1">
    <citation type="journal article" date="2019" name="Int. J. Syst. Evol. Microbiol.">
        <title>Clostridium fermenticellae sp. nov., isolated from the mud in a fermentation cellar for the production of the Chinese liquor, baijiu.</title>
        <authorList>
            <person name="Xu P.X."/>
            <person name="Chai L.J."/>
            <person name="Qiu T."/>
            <person name="Zhang X.J."/>
            <person name="Lu Z.M."/>
            <person name="Xiao C."/>
            <person name="Wang S.T."/>
            <person name="Shen C.H."/>
            <person name="Shi J.S."/>
            <person name="Xu Z.H."/>
        </authorList>
    </citation>
    <scope>NUCLEOTIDE SEQUENCE [LARGE SCALE GENOMIC DNA]</scope>
    <source>
        <strain evidence="6 7">JN500901</strain>
    </source>
</reference>
<gene>
    <name evidence="6" type="ORF">D4Z93_01775</name>
</gene>
<dbReference type="EMBL" id="CP032416">
    <property type="protein sequence ID" value="AYD39338.1"/>
    <property type="molecule type" value="Genomic_DNA"/>
</dbReference>